<dbReference type="Proteomes" id="UP000664169">
    <property type="component" value="Unassembled WGS sequence"/>
</dbReference>
<dbReference type="InterPro" id="IPR036770">
    <property type="entry name" value="Ankyrin_rpt-contain_sf"/>
</dbReference>
<accession>A0A8H3IG70</accession>
<comment type="caution">
    <text evidence="2">The sequence shown here is derived from an EMBL/GenBank/DDBJ whole genome shotgun (WGS) entry which is preliminary data.</text>
</comment>
<dbReference type="Gene3D" id="1.25.40.20">
    <property type="entry name" value="Ankyrin repeat-containing domain"/>
    <property type="match status" value="1"/>
</dbReference>
<evidence type="ECO:0000256" key="1">
    <source>
        <dbReference type="SAM" id="MobiDB-lite"/>
    </source>
</evidence>
<evidence type="ECO:0000313" key="3">
    <source>
        <dbReference type="Proteomes" id="UP000664169"/>
    </source>
</evidence>
<organism evidence="2 3">
    <name type="scientific">Gomphillus americanus</name>
    <dbReference type="NCBI Taxonomy" id="1940652"/>
    <lineage>
        <taxon>Eukaryota</taxon>
        <taxon>Fungi</taxon>
        <taxon>Dikarya</taxon>
        <taxon>Ascomycota</taxon>
        <taxon>Pezizomycotina</taxon>
        <taxon>Lecanoromycetes</taxon>
        <taxon>OSLEUM clade</taxon>
        <taxon>Ostropomycetidae</taxon>
        <taxon>Ostropales</taxon>
        <taxon>Graphidaceae</taxon>
        <taxon>Gomphilloideae</taxon>
        <taxon>Gomphillus</taxon>
    </lineage>
</organism>
<protein>
    <submittedName>
        <fullName evidence="2">Uncharacterized protein</fullName>
    </submittedName>
</protein>
<proteinExistence type="predicted"/>
<sequence length="713" mass="80509">MEARDAILLVGQWASEDDDVSDMATALTLAKNRLDSDKNFEEIVSLSLRTGYELQVNASTAISPGTSAEVIFSLPPIELLDILLDYGWDINSMGLPQRNSGPLLWRICHAPELVQWCIEHGARLTIPNETTSREPRSADIFHTPRHLLLLEVVARIGCVATFKKLHSMGAPLTPGVDWPKHHAPMVLHTAVFAAAVVLSRVSSSSSEIKVRVEMVQYLVDNVNWDVNGVCGGNWSAVIGPQFHCSRWKSNQHDIKRLGILVIANFLIGKGANIEFLLSFPDEESCSTPLGCLRHADPESFQAVIDLWRADYPDPMKVQSTESVQPVQIPGNGTPNKAEPPTLPPEVISMTGSFLELVDLKNIRLTSRLFSNSVFDHFHNFIRRKHITLTTSSLCDVIQKLQRSRLSCYVEEIVFSSPEVEGTDNIQGLLQNLLQMAWISENQRSLVVRSARRSEFIAIFEALYTSGLRLQSLRLYYDAGVDTGPVSYFGDFPRLMDLGPTLSSIRKLTWSLLIEDRATEDLAIIKQLLSMMTSVEVLNPSWYRRSSSLNSEVQSFSSCLDPILAMKLTECTLTGLYIQENSLRQFLAETSAKRITLDHIYMLSGTYETVFTILNNEKFDYFHLNCLQQCKGRERKRVQFGVPGECRVRIHHNRHVGPHEITREGKEATRKLEYHLTAKKLRGLTREGRQKYLDKMSRRCGFSEIWGSSYYLYG</sequence>
<keyword evidence="3" id="KW-1185">Reference proteome</keyword>
<gene>
    <name evidence="2" type="ORF">GOMPHAMPRED_001863</name>
</gene>
<dbReference type="EMBL" id="CAJPDQ010000014">
    <property type="protein sequence ID" value="CAF9919600.1"/>
    <property type="molecule type" value="Genomic_DNA"/>
</dbReference>
<dbReference type="AlphaFoldDB" id="A0A8H3IG70"/>
<reference evidence="2" key="1">
    <citation type="submission" date="2021-03" db="EMBL/GenBank/DDBJ databases">
        <authorList>
            <person name="Tagirdzhanova G."/>
        </authorList>
    </citation>
    <scope>NUCLEOTIDE SEQUENCE</scope>
</reference>
<evidence type="ECO:0000313" key="2">
    <source>
        <dbReference type="EMBL" id="CAF9919600.1"/>
    </source>
</evidence>
<feature type="compositionally biased region" description="Polar residues" evidence="1">
    <location>
        <begin position="321"/>
        <end position="334"/>
    </location>
</feature>
<name>A0A8H3IG70_9LECA</name>
<dbReference type="OrthoDB" id="426293at2759"/>
<feature type="region of interest" description="Disordered" evidence="1">
    <location>
        <begin position="321"/>
        <end position="341"/>
    </location>
</feature>